<evidence type="ECO:0000256" key="3">
    <source>
        <dbReference type="ARBA" id="ARBA00022723"/>
    </source>
</evidence>
<dbReference type="InterPro" id="IPR029058">
    <property type="entry name" value="AB_hydrolase_fold"/>
</dbReference>
<sequence length="541" mass="59277">MGHRHGWRQALAGIALCVAFSSPVALARGAPQAGADGCQRLARLTLPHGTRITLAEPIAASADKPWTSPEGFYGRAKVEQPFCRVGGTISPVPDSRIGFEVWLPLAPVWNGRFYGTAVGASMGAFQYASLPMPLSRGFAAMTHDNGHKSANFYEQSWAFDAATRTVRRTQVVDFASRAQHLATVIAKQVAATYYGRPVQRAYYLGCSQGGHHGMMEAQRYPGDYDGIVAGAHGGDWSRMMAAQAWAVTRVVRDNRAGGLSKPQLAAVSRHVLARCDRADGLADGQIEDPRLCRFDPAELACGAKGTDTALCLNPAQVAATREIYRGPHTSAGRRLAPGFAPGSETYWEWHDQTQPLTGSYYDFYRLVMQRNPDWNLLSMDWDRDIDSGRRQWSAVYDAINPDLRAFDRRGGKLILHHGWSDGLITPYLSIDAYQRIQRQMGARATGNFARLFMIPGMGHCEGGPVGATRKAHEELWLTAIQNWVERGVAPDATNAANTLIGSGKIDGGTRRRPWCPFPKIARYKGSGDVNDPRNFSCRQAS</sequence>
<keyword evidence="5 9" id="KW-0378">Hydrolase</keyword>
<dbReference type="Gene3D" id="3.40.50.1820">
    <property type="entry name" value="alpha/beta hydrolase"/>
    <property type="match status" value="1"/>
</dbReference>
<dbReference type="GO" id="GO:0046872">
    <property type="term" value="F:metal ion binding"/>
    <property type="evidence" value="ECO:0007669"/>
    <property type="project" value="UniProtKB-KW"/>
</dbReference>
<keyword evidence="10" id="KW-1185">Reference proteome</keyword>
<keyword evidence="6" id="KW-0106">Calcium</keyword>
<dbReference type="PANTHER" id="PTHR33938">
    <property type="entry name" value="FERULOYL ESTERASE B-RELATED"/>
    <property type="match status" value="1"/>
</dbReference>
<comment type="caution">
    <text evidence="9">The sequence shown here is derived from an EMBL/GenBank/DDBJ whole genome shotgun (WGS) entry which is preliminary data.</text>
</comment>
<accession>A0A9X2HEV7</accession>
<dbReference type="EMBL" id="JAMLDX010000003">
    <property type="protein sequence ID" value="MCP3729841.1"/>
    <property type="molecule type" value="Genomic_DNA"/>
</dbReference>
<keyword evidence="7" id="KW-1015">Disulfide bond</keyword>
<dbReference type="AlphaFoldDB" id="A0A9X2HEV7"/>
<evidence type="ECO:0000256" key="4">
    <source>
        <dbReference type="ARBA" id="ARBA00022729"/>
    </source>
</evidence>
<evidence type="ECO:0000256" key="8">
    <source>
        <dbReference type="SAM" id="SignalP"/>
    </source>
</evidence>
<evidence type="ECO:0000256" key="5">
    <source>
        <dbReference type="ARBA" id="ARBA00022801"/>
    </source>
</evidence>
<reference evidence="9" key="1">
    <citation type="submission" date="2022-05" db="EMBL/GenBank/DDBJ databases">
        <title>Sphingomonas sp. strain MG17 Genome sequencing and assembly.</title>
        <authorList>
            <person name="Kim I."/>
        </authorList>
    </citation>
    <scope>NUCLEOTIDE SEQUENCE</scope>
    <source>
        <strain evidence="9">MG17</strain>
    </source>
</reference>
<keyword evidence="2" id="KW-0719">Serine esterase</keyword>
<feature type="chain" id="PRO_5040732095" evidence="8">
    <location>
        <begin position="28"/>
        <end position="541"/>
    </location>
</feature>
<dbReference type="RefSeq" id="WP_254291937.1">
    <property type="nucleotide sequence ID" value="NZ_JAMLDX010000003.1"/>
</dbReference>
<dbReference type="Proteomes" id="UP001139451">
    <property type="component" value="Unassembled WGS sequence"/>
</dbReference>
<dbReference type="Pfam" id="PF07519">
    <property type="entry name" value="Tannase"/>
    <property type="match status" value="1"/>
</dbReference>
<organism evidence="9 10">
    <name type="scientific">Sphingomonas tagetis</name>
    <dbReference type="NCBI Taxonomy" id="2949092"/>
    <lineage>
        <taxon>Bacteria</taxon>
        <taxon>Pseudomonadati</taxon>
        <taxon>Pseudomonadota</taxon>
        <taxon>Alphaproteobacteria</taxon>
        <taxon>Sphingomonadales</taxon>
        <taxon>Sphingomonadaceae</taxon>
        <taxon>Sphingomonas</taxon>
    </lineage>
</organism>
<comment type="similarity">
    <text evidence="1">Belongs to the tannase family.</text>
</comment>
<keyword evidence="3" id="KW-0479">Metal-binding</keyword>
<name>A0A9X2HEV7_9SPHN</name>
<evidence type="ECO:0000256" key="1">
    <source>
        <dbReference type="ARBA" id="ARBA00006249"/>
    </source>
</evidence>
<dbReference type="GO" id="GO:0052689">
    <property type="term" value="F:carboxylic ester hydrolase activity"/>
    <property type="evidence" value="ECO:0007669"/>
    <property type="project" value="UniProtKB-KW"/>
</dbReference>
<evidence type="ECO:0000256" key="7">
    <source>
        <dbReference type="ARBA" id="ARBA00023157"/>
    </source>
</evidence>
<dbReference type="SUPFAM" id="SSF53474">
    <property type="entry name" value="alpha/beta-Hydrolases"/>
    <property type="match status" value="1"/>
</dbReference>
<gene>
    <name evidence="9" type="ORF">M9978_05295</name>
</gene>
<evidence type="ECO:0000313" key="9">
    <source>
        <dbReference type="EMBL" id="MCP3729841.1"/>
    </source>
</evidence>
<feature type="signal peptide" evidence="8">
    <location>
        <begin position="1"/>
        <end position="27"/>
    </location>
</feature>
<proteinExistence type="inferred from homology"/>
<dbReference type="InterPro" id="IPR011118">
    <property type="entry name" value="Tannase/feruloyl_esterase"/>
</dbReference>
<protein>
    <submittedName>
        <fullName evidence="9">Tannase/feruloyl esterase family alpha/beta hydrolase</fullName>
    </submittedName>
</protein>
<evidence type="ECO:0000256" key="6">
    <source>
        <dbReference type="ARBA" id="ARBA00022837"/>
    </source>
</evidence>
<dbReference type="PANTHER" id="PTHR33938:SF15">
    <property type="entry name" value="FERULOYL ESTERASE B-RELATED"/>
    <property type="match status" value="1"/>
</dbReference>
<evidence type="ECO:0000313" key="10">
    <source>
        <dbReference type="Proteomes" id="UP001139451"/>
    </source>
</evidence>
<keyword evidence="4 8" id="KW-0732">Signal</keyword>
<evidence type="ECO:0000256" key="2">
    <source>
        <dbReference type="ARBA" id="ARBA00022487"/>
    </source>
</evidence>